<feature type="region of interest" description="Disordered" evidence="1">
    <location>
        <begin position="1"/>
        <end position="25"/>
    </location>
</feature>
<evidence type="ECO:0000256" key="1">
    <source>
        <dbReference type="SAM" id="MobiDB-lite"/>
    </source>
</evidence>
<dbReference type="AlphaFoldDB" id="A0AAD6J2L0"/>
<protein>
    <submittedName>
        <fullName evidence="2">Uncharacterized protein</fullName>
    </submittedName>
</protein>
<gene>
    <name evidence="2" type="ORF">Dda_1741</name>
</gene>
<sequence>MAITVPFDTHFDSARPTDPHDSLSPAHSFETFARLLIGFRTNLPARRIRENPQTARLNAGCVDRRAGGQPGGLPIAIVGIPAAARADMPTCTAANHRPVESSMPSRSIL</sequence>
<evidence type="ECO:0000313" key="2">
    <source>
        <dbReference type="EMBL" id="KAJ6263180.1"/>
    </source>
</evidence>
<evidence type="ECO:0000313" key="3">
    <source>
        <dbReference type="Proteomes" id="UP001221413"/>
    </source>
</evidence>
<name>A0AAD6J2L0_DREDA</name>
<feature type="compositionally biased region" description="Basic and acidic residues" evidence="1">
    <location>
        <begin position="9"/>
        <end position="21"/>
    </location>
</feature>
<reference evidence="2" key="1">
    <citation type="submission" date="2023-01" db="EMBL/GenBank/DDBJ databases">
        <title>The chitinases involved in constricting ring structure development in the nematode-trapping fungus Drechslerella dactyloides.</title>
        <authorList>
            <person name="Wang R."/>
            <person name="Zhang L."/>
            <person name="Tang P."/>
            <person name="Li S."/>
            <person name="Liang L."/>
        </authorList>
    </citation>
    <scope>NUCLEOTIDE SEQUENCE</scope>
    <source>
        <strain evidence="2">YMF1.00031</strain>
    </source>
</reference>
<dbReference type="Proteomes" id="UP001221413">
    <property type="component" value="Unassembled WGS sequence"/>
</dbReference>
<proteinExistence type="predicted"/>
<organism evidence="2 3">
    <name type="scientific">Drechslerella dactyloides</name>
    <name type="common">Nematode-trapping fungus</name>
    <name type="synonym">Arthrobotrys dactyloides</name>
    <dbReference type="NCBI Taxonomy" id="74499"/>
    <lineage>
        <taxon>Eukaryota</taxon>
        <taxon>Fungi</taxon>
        <taxon>Dikarya</taxon>
        <taxon>Ascomycota</taxon>
        <taxon>Pezizomycotina</taxon>
        <taxon>Orbiliomycetes</taxon>
        <taxon>Orbiliales</taxon>
        <taxon>Orbiliaceae</taxon>
        <taxon>Drechslerella</taxon>
    </lineage>
</organism>
<dbReference type="EMBL" id="JAQGDS010000002">
    <property type="protein sequence ID" value="KAJ6263180.1"/>
    <property type="molecule type" value="Genomic_DNA"/>
</dbReference>
<comment type="caution">
    <text evidence="2">The sequence shown here is derived from an EMBL/GenBank/DDBJ whole genome shotgun (WGS) entry which is preliminary data.</text>
</comment>
<accession>A0AAD6J2L0</accession>
<keyword evidence="3" id="KW-1185">Reference proteome</keyword>